<feature type="domain" description="ATPase AAA-type core" evidence="1">
    <location>
        <begin position="200"/>
        <end position="293"/>
    </location>
</feature>
<evidence type="ECO:0000313" key="3">
    <source>
        <dbReference type="EMBL" id="KHD08413.1"/>
    </source>
</evidence>
<dbReference type="Pfam" id="PF13304">
    <property type="entry name" value="AAA_21"/>
    <property type="match status" value="1"/>
</dbReference>
<dbReference type="Gene3D" id="3.40.50.300">
    <property type="entry name" value="P-loop containing nucleotide triphosphate hydrolases"/>
    <property type="match status" value="2"/>
</dbReference>
<dbReference type="InterPro" id="IPR027417">
    <property type="entry name" value="P-loop_NTPase"/>
</dbReference>
<comment type="caution">
    <text evidence="3">The sequence shown here is derived from an EMBL/GenBank/DDBJ whole genome shotgun (WGS) entry which is preliminary data.</text>
</comment>
<dbReference type="Pfam" id="PF13476">
    <property type="entry name" value="AAA_23"/>
    <property type="match status" value="1"/>
</dbReference>
<dbReference type="InterPro" id="IPR051396">
    <property type="entry name" value="Bact_Antivir_Def_Nuclease"/>
</dbReference>
<evidence type="ECO:0000259" key="2">
    <source>
        <dbReference type="Pfam" id="PF13476"/>
    </source>
</evidence>
<name>A0A0A6PCM5_9GAMM</name>
<evidence type="ECO:0000313" key="4">
    <source>
        <dbReference type="Proteomes" id="UP000030428"/>
    </source>
</evidence>
<feature type="domain" description="Rad50/SbcC-type AAA" evidence="2">
    <location>
        <begin position="5"/>
        <end position="39"/>
    </location>
</feature>
<reference evidence="3 4" key="1">
    <citation type="journal article" date="2016" name="Front. Microbiol.">
        <title>Single-Cell (Meta-)Genomics of a Dimorphic Candidatus Thiomargarita nelsonii Reveals Genomic Plasticity.</title>
        <authorList>
            <person name="Flood B.E."/>
            <person name="Fliss P."/>
            <person name="Jones D.S."/>
            <person name="Dick G.J."/>
            <person name="Jain S."/>
            <person name="Kaster A.K."/>
            <person name="Winkel M."/>
            <person name="Mussmann M."/>
            <person name="Bailey J."/>
        </authorList>
    </citation>
    <scope>NUCLEOTIDE SEQUENCE [LARGE SCALE GENOMIC DNA]</scope>
    <source>
        <strain evidence="3">Hydrate Ridge</strain>
    </source>
</reference>
<protein>
    <recommendedName>
        <fullName evidence="5">ATP-binding protein</fullName>
    </recommendedName>
</protein>
<dbReference type="InterPro" id="IPR003959">
    <property type="entry name" value="ATPase_AAA_core"/>
</dbReference>
<keyword evidence="4" id="KW-1185">Reference proteome</keyword>
<evidence type="ECO:0000259" key="1">
    <source>
        <dbReference type="Pfam" id="PF13304"/>
    </source>
</evidence>
<proteinExistence type="predicted"/>
<dbReference type="AlphaFoldDB" id="A0A0A6PCM5"/>
<dbReference type="GO" id="GO:0016887">
    <property type="term" value="F:ATP hydrolysis activity"/>
    <property type="evidence" value="ECO:0007669"/>
    <property type="project" value="InterPro"/>
</dbReference>
<dbReference type="InterPro" id="IPR038729">
    <property type="entry name" value="Rad50/SbcC_AAA"/>
</dbReference>
<dbReference type="Proteomes" id="UP000030428">
    <property type="component" value="Unassembled WGS sequence"/>
</dbReference>
<organism evidence="3 4">
    <name type="scientific">Candidatus Thiomargarita nelsonii</name>
    <dbReference type="NCBI Taxonomy" id="1003181"/>
    <lineage>
        <taxon>Bacteria</taxon>
        <taxon>Pseudomonadati</taxon>
        <taxon>Pseudomonadota</taxon>
        <taxon>Gammaproteobacteria</taxon>
        <taxon>Thiotrichales</taxon>
        <taxon>Thiotrichaceae</taxon>
        <taxon>Thiomargarita</taxon>
    </lineage>
</organism>
<sequence length="353" mass="40200">MLHTLNAKNFTIFSEATFEFSPGLNVIIGDNGTGKSLLLKLAYTLEYVMQATLHEYSHSATSMFADGWTLDLARKLKNVFKPDSLNHLCRSEVNAELKMSFRQPELAIALSVLSDEDKINIKQSPDFNSIIKNNPIKTINLPLFFPAKEVLSIYPGFITRDRDLAFDEIYYDLCKALTRFPLRGKRREEIADWLAALEPFIPGKLILEYNRFYLQLPEHKKREISLVAEGIRKISMINYLISNGSLQKGSTLFWDEPETNLNAKLQVKLVDALILLANAGVQIVLAVHDLFLMKELALRVDAGEVQGHFFELLEEEMEIRVVQGDNLDDLTIVALDASLDQYDRVQEVLLQDY</sequence>
<dbReference type="EMBL" id="JSZA02000217">
    <property type="protein sequence ID" value="KHD08413.1"/>
    <property type="molecule type" value="Genomic_DNA"/>
</dbReference>
<dbReference type="PANTHER" id="PTHR43581">
    <property type="entry name" value="ATP/GTP PHOSPHATASE"/>
    <property type="match status" value="1"/>
</dbReference>
<dbReference type="SUPFAM" id="SSF52540">
    <property type="entry name" value="P-loop containing nucleoside triphosphate hydrolases"/>
    <property type="match status" value="1"/>
</dbReference>
<dbReference type="GO" id="GO:0005524">
    <property type="term" value="F:ATP binding"/>
    <property type="evidence" value="ECO:0007669"/>
    <property type="project" value="InterPro"/>
</dbReference>
<evidence type="ECO:0008006" key="5">
    <source>
        <dbReference type="Google" id="ProtNLM"/>
    </source>
</evidence>
<accession>A0A0A6PCM5</accession>
<dbReference type="PANTHER" id="PTHR43581:SF2">
    <property type="entry name" value="EXCINUCLEASE ATPASE SUBUNIT"/>
    <property type="match status" value="1"/>
</dbReference>
<gene>
    <name evidence="3" type="ORF">PN36_30075</name>
</gene>